<proteinExistence type="predicted"/>
<dbReference type="HOGENOM" id="CLU_165334_0_0_3"/>
<gene>
    <name evidence="1" type="ORF">Cha6605_1738</name>
</gene>
<dbReference type="RefSeq" id="WP_015159037.1">
    <property type="nucleotide sequence ID" value="NC_019697.1"/>
</dbReference>
<evidence type="ECO:0000313" key="2">
    <source>
        <dbReference type="Proteomes" id="UP000010366"/>
    </source>
</evidence>
<sequence length="121" mass="14139">MEDSTQSVVRSDDNSHLNLNVGDIIKFTFDNLNSERSESLTVQVRLIHNSGGKVYYYLDLNGLIVPTEDNAEYYLTGDRFYLSLELERWQFNVTKVYCEDNAPVSYPFRINIFDLEIIRRS</sequence>
<reference evidence="1 2" key="1">
    <citation type="submission" date="2012-05" db="EMBL/GenBank/DDBJ databases">
        <title>Finished chromosome of genome of Chamaesiphon sp. PCC 6605.</title>
        <authorList>
            <consortium name="US DOE Joint Genome Institute"/>
            <person name="Gugger M."/>
            <person name="Coursin T."/>
            <person name="Rippka R."/>
            <person name="Tandeau De Marsac N."/>
            <person name="Huntemann M."/>
            <person name="Wei C.-L."/>
            <person name="Han J."/>
            <person name="Detter J.C."/>
            <person name="Han C."/>
            <person name="Tapia R."/>
            <person name="Chen A."/>
            <person name="Kyrpides N."/>
            <person name="Mavromatis K."/>
            <person name="Markowitz V."/>
            <person name="Szeto E."/>
            <person name="Ivanova N."/>
            <person name="Pagani I."/>
            <person name="Pati A."/>
            <person name="Goodwin L."/>
            <person name="Nordberg H.P."/>
            <person name="Cantor M.N."/>
            <person name="Hua S.X."/>
            <person name="Woyke T."/>
            <person name="Kerfeld C.A."/>
        </authorList>
    </citation>
    <scope>NUCLEOTIDE SEQUENCE [LARGE SCALE GENOMIC DNA]</scope>
    <source>
        <strain evidence="2">ATCC 27169 / PCC 6605</strain>
    </source>
</reference>
<protein>
    <submittedName>
        <fullName evidence="1">Uncharacterized protein</fullName>
    </submittedName>
</protein>
<dbReference type="Proteomes" id="UP000010366">
    <property type="component" value="Chromosome"/>
</dbReference>
<dbReference type="EMBL" id="CP003600">
    <property type="protein sequence ID" value="AFY92863.1"/>
    <property type="molecule type" value="Genomic_DNA"/>
</dbReference>
<organism evidence="1 2">
    <name type="scientific">Chamaesiphon minutus (strain ATCC 27169 / PCC 6605)</name>
    <dbReference type="NCBI Taxonomy" id="1173020"/>
    <lineage>
        <taxon>Bacteria</taxon>
        <taxon>Bacillati</taxon>
        <taxon>Cyanobacteriota</taxon>
        <taxon>Cyanophyceae</taxon>
        <taxon>Gomontiellales</taxon>
        <taxon>Chamaesiphonaceae</taxon>
        <taxon>Chamaesiphon</taxon>
    </lineage>
</organism>
<dbReference type="AlphaFoldDB" id="K9UE07"/>
<dbReference type="KEGG" id="cmp:Cha6605_1738"/>
<evidence type="ECO:0000313" key="1">
    <source>
        <dbReference type="EMBL" id="AFY92863.1"/>
    </source>
</evidence>
<dbReference type="STRING" id="1173020.Cha6605_1738"/>
<accession>K9UE07</accession>
<keyword evidence="2" id="KW-1185">Reference proteome</keyword>
<name>K9UE07_CHAP6</name>